<dbReference type="AlphaFoldDB" id="A0A1K0FI82"/>
<proteinExistence type="predicted"/>
<protein>
    <submittedName>
        <fullName evidence="1">Uncharacterized protein</fullName>
    </submittedName>
</protein>
<reference evidence="1 2" key="1">
    <citation type="submission" date="2016-09" db="EMBL/GenBank/DDBJ databases">
        <title>Couchioplanes caeruleus draft genome sequence.</title>
        <authorList>
            <person name="Sheehan J."/>
            <person name="Caffrey P."/>
        </authorList>
    </citation>
    <scope>NUCLEOTIDE SEQUENCE [LARGE SCALE GENOMIC DNA]</scope>
    <source>
        <strain evidence="1 2">DSM 43634</strain>
    </source>
</reference>
<sequence>MGEFVAATALRTSDLDAVQAAAARHGRVRDTAGDDERLTTASIWAPVNGWTVVIWPNWFTDLNIVSPKLSADLGTLASAIDVYDGDFWTHQLWRDGVELDRFNSSPEYFAQDRQELRRLREEWAGRPNVVAEAFGVDAGVVARYLIPPYTGFFGRLRGRRKPFPDDASTLDDVWVFVDFWRRLGITSFDGTPPARAVRLPTLRFD</sequence>
<comment type="caution">
    <text evidence="1">The sequence shown here is derived from an EMBL/GenBank/DDBJ whole genome shotgun (WGS) entry which is preliminary data.</text>
</comment>
<dbReference type="EMBL" id="MEIA01000214">
    <property type="protein sequence ID" value="OJF12541.1"/>
    <property type="molecule type" value="Genomic_DNA"/>
</dbReference>
<accession>A0A1K0FI82</accession>
<evidence type="ECO:0000313" key="2">
    <source>
        <dbReference type="Proteomes" id="UP000182486"/>
    </source>
</evidence>
<dbReference type="RefSeq" id="WP_071806878.1">
    <property type="nucleotide sequence ID" value="NZ_MEIA01000214.1"/>
</dbReference>
<dbReference type="Proteomes" id="UP000182486">
    <property type="component" value="Unassembled WGS sequence"/>
</dbReference>
<gene>
    <name evidence="1" type="ORF">BG844_20085</name>
</gene>
<keyword evidence="2" id="KW-1185">Reference proteome</keyword>
<evidence type="ECO:0000313" key="1">
    <source>
        <dbReference type="EMBL" id="OJF12541.1"/>
    </source>
</evidence>
<organism evidence="1 2">
    <name type="scientific">Couchioplanes caeruleus subsp. caeruleus</name>
    <dbReference type="NCBI Taxonomy" id="56427"/>
    <lineage>
        <taxon>Bacteria</taxon>
        <taxon>Bacillati</taxon>
        <taxon>Actinomycetota</taxon>
        <taxon>Actinomycetes</taxon>
        <taxon>Micromonosporales</taxon>
        <taxon>Micromonosporaceae</taxon>
        <taxon>Couchioplanes</taxon>
    </lineage>
</organism>
<name>A0A1K0FI82_9ACTN</name>